<dbReference type="AlphaFoldDB" id="A0A509E966"/>
<gene>
    <name evidence="1" type="ORF">MET9862_01230</name>
</gene>
<reference evidence="1 2" key="1">
    <citation type="submission" date="2019-06" db="EMBL/GenBank/DDBJ databases">
        <authorList>
            <person name="Rodrigo-Torres L."/>
            <person name="Arahal R. D."/>
            <person name="Lucena T."/>
        </authorList>
    </citation>
    <scope>NUCLEOTIDE SEQUENCE [LARGE SCALE GENOMIC DNA]</scope>
    <source>
        <strain evidence="1 2">SB0023/3</strain>
    </source>
</reference>
<dbReference type="Proteomes" id="UP000410984">
    <property type="component" value="Unassembled WGS sequence"/>
</dbReference>
<dbReference type="EMBL" id="CABFPH010000011">
    <property type="protein sequence ID" value="VUD70658.1"/>
    <property type="molecule type" value="Genomic_DNA"/>
</dbReference>
<organism evidence="1 2">
    <name type="scientific">Methylobacterium symbioticum</name>
    <dbReference type="NCBI Taxonomy" id="2584084"/>
    <lineage>
        <taxon>Bacteria</taxon>
        <taxon>Pseudomonadati</taxon>
        <taxon>Pseudomonadota</taxon>
        <taxon>Alphaproteobacteria</taxon>
        <taxon>Hyphomicrobiales</taxon>
        <taxon>Methylobacteriaceae</taxon>
        <taxon>Methylobacterium</taxon>
    </lineage>
</organism>
<sequence length="70" mass="7637">MMSDDRTEGEPTVAEGIVRMFEEANAAGTETTPPAAATPAESARLMDEAFERWERAKGLNVVPFPRQAAR</sequence>
<proteinExistence type="predicted"/>
<dbReference type="RefSeq" id="WP_142582226.1">
    <property type="nucleotide sequence ID" value="NZ_CABFPH010000011.1"/>
</dbReference>
<evidence type="ECO:0000313" key="2">
    <source>
        <dbReference type="Proteomes" id="UP000410984"/>
    </source>
</evidence>
<accession>A0A509E966</accession>
<evidence type="ECO:0000313" key="1">
    <source>
        <dbReference type="EMBL" id="VUD70658.1"/>
    </source>
</evidence>
<protein>
    <submittedName>
        <fullName evidence="1">Uncharacterized protein</fullName>
    </submittedName>
</protein>
<keyword evidence="2" id="KW-1185">Reference proteome</keyword>
<name>A0A509E966_9HYPH</name>